<keyword evidence="1" id="KW-0812">Transmembrane</keyword>
<feature type="transmembrane region" description="Helical" evidence="1">
    <location>
        <begin position="179"/>
        <end position="199"/>
    </location>
</feature>
<dbReference type="OrthoDB" id="9779418at2"/>
<keyword evidence="1" id="KW-1133">Transmembrane helix</keyword>
<dbReference type="InterPro" id="IPR002591">
    <property type="entry name" value="Phosphodiest/P_Trfase"/>
</dbReference>
<dbReference type="Pfam" id="PF01663">
    <property type="entry name" value="Phosphodiest"/>
    <property type="match status" value="1"/>
</dbReference>
<protein>
    <submittedName>
        <fullName evidence="3">Sulfatase</fullName>
    </submittedName>
</protein>
<keyword evidence="1" id="KW-0472">Membrane</keyword>
<accession>A0A1D2YSA5</accession>
<sequence length="491" mass="57097">MKKASWFEIIAARGWNLLNEGKPFTPIFVIGTFILFHLNSIQESTFWTSMGLGFLTILPILIIYYFFDYPLFLRNYLWIPLIVYLLIWNDFNIKLALFAIGLYFFFTVFFWGTFYYHLRIGTSWLNFTRFWKLVLKNSDSTSGNAQEQLPKFLLLLSLWDFYYRLLYNGNSFFMIDWEIIFLFSGFVFLYSFVLHRFLFDWQPKEINGYTNNVMPSSYPLTKKVIMIIIDGARKDRFAEADTPFLDYLRNNGTEYTQMETVYPARTVVCFSSIFTGTYPKYHGIKSNLVWNLGVKVETVFDSLRKVGKKGRLLGIAHLLDVMAEDVESITAVMNNDVADRNIIERAKQIMSEQNPDLLAIQMISTDQTGHSRGSLYHEYRQKIEEADRLIKEFVDWLTIQGMMEDTTLIIAADHGQSDGIGGHGHLDEGERFVPFIMYGPRIEKGKRIEERHSLVSVAPTIAYLLGAPFPDQSRGPVLIEAIKRDERNVQQ</sequence>
<dbReference type="PANTHER" id="PTHR10151">
    <property type="entry name" value="ECTONUCLEOTIDE PYROPHOSPHATASE/PHOSPHODIESTERASE"/>
    <property type="match status" value="1"/>
</dbReference>
<proteinExistence type="predicted"/>
<dbReference type="EMBL" id="MIJF01000078">
    <property type="protein sequence ID" value="OEF96912.1"/>
    <property type="molecule type" value="Genomic_DNA"/>
</dbReference>
<dbReference type="Pfam" id="PF00884">
    <property type="entry name" value="Sulfatase"/>
    <property type="match status" value="1"/>
</dbReference>
<reference evidence="3 4" key="1">
    <citation type="submission" date="2016-09" db="EMBL/GenBank/DDBJ databases">
        <title>Draft genome sequence for the type strain of Vulcanibacillus modesticaldus BR, a strictly anaerobic, moderately thermophilic, and nitrate-reducing bacterium from deep sea-hydrothermal vents of the Mid-Atlantic Ridge.</title>
        <authorList>
            <person name="Abin C.A."/>
            <person name="Hollibaugh J.T."/>
        </authorList>
    </citation>
    <scope>NUCLEOTIDE SEQUENCE [LARGE SCALE GENOMIC DNA]</scope>
    <source>
        <strain evidence="3 4">BR</strain>
    </source>
</reference>
<dbReference type="InterPro" id="IPR017850">
    <property type="entry name" value="Alkaline_phosphatase_core_sf"/>
</dbReference>
<dbReference type="Proteomes" id="UP000243739">
    <property type="component" value="Unassembled WGS sequence"/>
</dbReference>
<name>A0A1D2YSA5_9BACI</name>
<feature type="transmembrane region" description="Helical" evidence="1">
    <location>
        <begin position="95"/>
        <end position="118"/>
    </location>
</feature>
<organism evidence="3 4">
    <name type="scientific">Vulcanibacillus modesticaldus</name>
    <dbReference type="NCBI Taxonomy" id="337097"/>
    <lineage>
        <taxon>Bacteria</taxon>
        <taxon>Bacillati</taxon>
        <taxon>Bacillota</taxon>
        <taxon>Bacilli</taxon>
        <taxon>Bacillales</taxon>
        <taxon>Bacillaceae</taxon>
        <taxon>Vulcanibacillus</taxon>
    </lineage>
</organism>
<dbReference type="PANTHER" id="PTHR10151:SF120">
    <property type="entry name" value="BIS(5'-ADENOSYL)-TRIPHOSPHATASE"/>
    <property type="match status" value="1"/>
</dbReference>
<dbReference type="AlphaFoldDB" id="A0A1D2YSA5"/>
<dbReference type="GO" id="GO:0016787">
    <property type="term" value="F:hydrolase activity"/>
    <property type="evidence" value="ECO:0007669"/>
    <property type="project" value="UniProtKB-ARBA"/>
</dbReference>
<evidence type="ECO:0000259" key="2">
    <source>
        <dbReference type="Pfam" id="PF00884"/>
    </source>
</evidence>
<evidence type="ECO:0000256" key="1">
    <source>
        <dbReference type="SAM" id="Phobius"/>
    </source>
</evidence>
<dbReference type="RefSeq" id="WP_069657545.1">
    <property type="nucleotide sequence ID" value="NZ_MIJF01000078.1"/>
</dbReference>
<comment type="caution">
    <text evidence="3">The sequence shown here is derived from an EMBL/GenBank/DDBJ whole genome shotgun (WGS) entry which is preliminary data.</text>
</comment>
<feature type="transmembrane region" description="Helical" evidence="1">
    <location>
        <begin position="72"/>
        <end position="88"/>
    </location>
</feature>
<dbReference type="SUPFAM" id="SSF53649">
    <property type="entry name" value="Alkaline phosphatase-like"/>
    <property type="match status" value="1"/>
</dbReference>
<dbReference type="Gene3D" id="3.40.720.10">
    <property type="entry name" value="Alkaline Phosphatase, subunit A"/>
    <property type="match status" value="2"/>
</dbReference>
<feature type="transmembrane region" description="Helical" evidence="1">
    <location>
        <begin position="46"/>
        <end position="66"/>
    </location>
</feature>
<evidence type="ECO:0000313" key="3">
    <source>
        <dbReference type="EMBL" id="OEF96912.1"/>
    </source>
</evidence>
<evidence type="ECO:0000313" key="4">
    <source>
        <dbReference type="Proteomes" id="UP000243739"/>
    </source>
</evidence>
<gene>
    <name evidence="3" type="ORF">BHF71_04075</name>
</gene>
<dbReference type="STRING" id="337097.BHF71_04075"/>
<dbReference type="InterPro" id="IPR000917">
    <property type="entry name" value="Sulfatase_N"/>
</dbReference>
<feature type="domain" description="Sulfatase N-terminal" evidence="2">
    <location>
        <begin position="365"/>
        <end position="466"/>
    </location>
</feature>
<feature type="transmembrane region" description="Helical" evidence="1">
    <location>
        <begin position="23"/>
        <end position="39"/>
    </location>
</feature>
<keyword evidence="4" id="KW-1185">Reference proteome</keyword>